<organism evidence="1 2">
    <name type="scientific">Testicularia cyperi</name>
    <dbReference type="NCBI Taxonomy" id="1882483"/>
    <lineage>
        <taxon>Eukaryota</taxon>
        <taxon>Fungi</taxon>
        <taxon>Dikarya</taxon>
        <taxon>Basidiomycota</taxon>
        <taxon>Ustilaginomycotina</taxon>
        <taxon>Ustilaginomycetes</taxon>
        <taxon>Ustilaginales</taxon>
        <taxon>Anthracoideaceae</taxon>
        <taxon>Testicularia</taxon>
    </lineage>
</organism>
<dbReference type="Proteomes" id="UP000246740">
    <property type="component" value="Unassembled WGS sequence"/>
</dbReference>
<gene>
    <name evidence="1" type="ORF">BCV70DRAFT_97117</name>
</gene>
<dbReference type="PROSITE" id="PS51257">
    <property type="entry name" value="PROKAR_LIPOPROTEIN"/>
    <property type="match status" value="1"/>
</dbReference>
<dbReference type="AlphaFoldDB" id="A0A317XQ93"/>
<keyword evidence="2" id="KW-1185">Reference proteome</keyword>
<dbReference type="EMBL" id="KZ819192">
    <property type="protein sequence ID" value="PWZ00534.1"/>
    <property type="molecule type" value="Genomic_DNA"/>
</dbReference>
<reference evidence="1 2" key="1">
    <citation type="journal article" date="2018" name="Mol. Biol. Evol.">
        <title>Broad Genomic Sampling Reveals a Smut Pathogenic Ancestry of the Fungal Clade Ustilaginomycotina.</title>
        <authorList>
            <person name="Kijpornyongpan T."/>
            <person name="Mondo S.J."/>
            <person name="Barry K."/>
            <person name="Sandor L."/>
            <person name="Lee J."/>
            <person name="Lipzen A."/>
            <person name="Pangilinan J."/>
            <person name="LaButti K."/>
            <person name="Hainaut M."/>
            <person name="Henrissat B."/>
            <person name="Grigoriev I.V."/>
            <person name="Spatafora J.W."/>
            <person name="Aime M.C."/>
        </authorList>
    </citation>
    <scope>NUCLEOTIDE SEQUENCE [LARGE SCALE GENOMIC DNA]</scope>
    <source>
        <strain evidence="1 2">MCA 3645</strain>
    </source>
</reference>
<proteinExistence type="predicted"/>
<protein>
    <submittedName>
        <fullName evidence="1">Uncharacterized protein</fullName>
    </submittedName>
</protein>
<name>A0A317XQ93_9BASI</name>
<evidence type="ECO:0000313" key="2">
    <source>
        <dbReference type="Proteomes" id="UP000246740"/>
    </source>
</evidence>
<accession>A0A317XQ93</accession>
<sequence>MPLAPPRRRQSQQNQVAASACSVSMGSGVPHGEISHREGGCLTRVLCVSYWHRALQLSISAPFAEQVMGKAVSLEHAGRRVWRVGPRPTDHFRSGAPRAVGECMLARVSDGKAWPVIKVRTLARTEDGNVPCLWPPLCCSLPQPWLCASIYSVLLQFCPVIQPCSLATPDSWPHHGSSSCSRSTWPACNSNSASASLAFQRER</sequence>
<dbReference type="InParanoid" id="A0A317XQ93"/>
<evidence type="ECO:0000313" key="1">
    <source>
        <dbReference type="EMBL" id="PWZ00534.1"/>
    </source>
</evidence>